<dbReference type="AlphaFoldDB" id="A0AAD7BFF0"/>
<comment type="caution">
    <text evidence="1">The sequence shown here is derived from an EMBL/GenBank/DDBJ whole genome shotgun (WGS) entry which is preliminary data.</text>
</comment>
<proteinExistence type="predicted"/>
<dbReference type="EMBL" id="JARKIF010000018">
    <property type="protein sequence ID" value="KAJ7619311.1"/>
    <property type="molecule type" value="Genomic_DNA"/>
</dbReference>
<accession>A0AAD7BFF0</accession>
<sequence>MAQGYRCHSYGAAAARDPVARELLGADEGQDDNLYIATQRVLLVLDLHTLVNDFNPPIAEELECIQSTSSPPKSSPRYSLNVSPRTLAPLLSTRLLAVVGSDWRGLAIATPRLWSRIYLHLDPKRSKDASGNIQLFQRWIDRSGGCPLSTHIFCAIRRGDTSIPYSIPPVLLHALNGCSSRWQDIDFLLPVVDFRRLETRGGLPVLRKLSVCAAGQLPEVPMTIFSNAPALRHVSLRWGNFALPMGQLHCFRPSSLSMGHLFHVLREAPNLVELGTQVDNKIGTHASSVPDVQLNSLRSLTLRLRDGGRIVLDSLTCPGLETLSVNSFDHSPIPANLSRFISRSSLRFLSIPLPQSHSEPALPSNELQECLSSAPPGAIFRQIPRTRSCGRPI</sequence>
<name>A0AAD7BFF0_9AGAR</name>
<protein>
    <recommendedName>
        <fullName evidence="3">F-box domain-containing protein</fullName>
    </recommendedName>
</protein>
<dbReference type="SUPFAM" id="SSF52047">
    <property type="entry name" value="RNI-like"/>
    <property type="match status" value="1"/>
</dbReference>
<dbReference type="Proteomes" id="UP001221142">
    <property type="component" value="Unassembled WGS sequence"/>
</dbReference>
<organism evidence="1 2">
    <name type="scientific">Roridomyces roridus</name>
    <dbReference type="NCBI Taxonomy" id="1738132"/>
    <lineage>
        <taxon>Eukaryota</taxon>
        <taxon>Fungi</taxon>
        <taxon>Dikarya</taxon>
        <taxon>Basidiomycota</taxon>
        <taxon>Agaricomycotina</taxon>
        <taxon>Agaricomycetes</taxon>
        <taxon>Agaricomycetidae</taxon>
        <taxon>Agaricales</taxon>
        <taxon>Marasmiineae</taxon>
        <taxon>Mycenaceae</taxon>
        <taxon>Roridomyces</taxon>
    </lineage>
</organism>
<reference evidence="1" key="1">
    <citation type="submission" date="2023-03" db="EMBL/GenBank/DDBJ databases">
        <title>Massive genome expansion in bonnet fungi (Mycena s.s.) driven by repeated elements and novel gene families across ecological guilds.</title>
        <authorList>
            <consortium name="Lawrence Berkeley National Laboratory"/>
            <person name="Harder C.B."/>
            <person name="Miyauchi S."/>
            <person name="Viragh M."/>
            <person name="Kuo A."/>
            <person name="Thoen E."/>
            <person name="Andreopoulos B."/>
            <person name="Lu D."/>
            <person name="Skrede I."/>
            <person name="Drula E."/>
            <person name="Henrissat B."/>
            <person name="Morin E."/>
            <person name="Kohler A."/>
            <person name="Barry K."/>
            <person name="LaButti K."/>
            <person name="Morin E."/>
            <person name="Salamov A."/>
            <person name="Lipzen A."/>
            <person name="Mereny Z."/>
            <person name="Hegedus B."/>
            <person name="Baldrian P."/>
            <person name="Stursova M."/>
            <person name="Weitz H."/>
            <person name="Taylor A."/>
            <person name="Grigoriev I.V."/>
            <person name="Nagy L.G."/>
            <person name="Martin F."/>
            <person name="Kauserud H."/>
        </authorList>
    </citation>
    <scope>NUCLEOTIDE SEQUENCE</scope>
    <source>
        <strain evidence="1">9284</strain>
    </source>
</reference>
<evidence type="ECO:0008006" key="3">
    <source>
        <dbReference type="Google" id="ProtNLM"/>
    </source>
</evidence>
<keyword evidence="2" id="KW-1185">Reference proteome</keyword>
<evidence type="ECO:0000313" key="2">
    <source>
        <dbReference type="Proteomes" id="UP001221142"/>
    </source>
</evidence>
<gene>
    <name evidence="1" type="ORF">FB45DRAFT_156043</name>
</gene>
<evidence type="ECO:0000313" key="1">
    <source>
        <dbReference type="EMBL" id="KAJ7619311.1"/>
    </source>
</evidence>